<feature type="compositionally biased region" description="Basic and acidic residues" evidence="1">
    <location>
        <begin position="62"/>
        <end position="71"/>
    </location>
</feature>
<dbReference type="Proteomes" id="UP001431783">
    <property type="component" value="Unassembled WGS sequence"/>
</dbReference>
<feature type="region of interest" description="Disordered" evidence="1">
    <location>
        <begin position="46"/>
        <end position="73"/>
    </location>
</feature>
<evidence type="ECO:0000313" key="2">
    <source>
        <dbReference type="EMBL" id="KAK9879206.1"/>
    </source>
</evidence>
<name>A0AAW1U6E1_9CUCU</name>
<dbReference type="EMBL" id="JARQZJ010000061">
    <property type="protein sequence ID" value="KAK9879206.1"/>
    <property type="molecule type" value="Genomic_DNA"/>
</dbReference>
<keyword evidence="3" id="KW-1185">Reference proteome</keyword>
<proteinExistence type="predicted"/>
<gene>
    <name evidence="2" type="ORF">WA026_004054</name>
</gene>
<evidence type="ECO:0000313" key="3">
    <source>
        <dbReference type="Proteomes" id="UP001431783"/>
    </source>
</evidence>
<dbReference type="AlphaFoldDB" id="A0AAW1U6E1"/>
<reference evidence="2 3" key="1">
    <citation type="submission" date="2023-03" db="EMBL/GenBank/DDBJ databases">
        <title>Genome insight into feeding habits of ladybird beetles.</title>
        <authorList>
            <person name="Li H.-S."/>
            <person name="Huang Y.-H."/>
            <person name="Pang H."/>
        </authorList>
    </citation>
    <scope>NUCLEOTIDE SEQUENCE [LARGE SCALE GENOMIC DNA]</scope>
    <source>
        <strain evidence="2">SYSU_2023b</strain>
        <tissue evidence="2">Whole body</tissue>
    </source>
</reference>
<sequence length="122" mass="14278">MSYEFYDDRILHPSKLTVARNLFGAKRDLNSDRFIPCRANNNWQTNFAVIPENNKNTPSAKKSRENGENNRDSSVYNILLRNEILQENNEDVKSQCDDRQFLTPTKSRKLFKYGTPKKVSYV</sequence>
<evidence type="ECO:0000256" key="1">
    <source>
        <dbReference type="SAM" id="MobiDB-lite"/>
    </source>
</evidence>
<feature type="compositionally biased region" description="Polar residues" evidence="1">
    <location>
        <begin position="46"/>
        <end position="60"/>
    </location>
</feature>
<protein>
    <submittedName>
        <fullName evidence="2">Uncharacterized protein</fullName>
    </submittedName>
</protein>
<accession>A0AAW1U6E1</accession>
<comment type="caution">
    <text evidence="2">The sequence shown here is derived from an EMBL/GenBank/DDBJ whole genome shotgun (WGS) entry which is preliminary data.</text>
</comment>
<organism evidence="2 3">
    <name type="scientific">Henosepilachna vigintioctopunctata</name>
    <dbReference type="NCBI Taxonomy" id="420089"/>
    <lineage>
        <taxon>Eukaryota</taxon>
        <taxon>Metazoa</taxon>
        <taxon>Ecdysozoa</taxon>
        <taxon>Arthropoda</taxon>
        <taxon>Hexapoda</taxon>
        <taxon>Insecta</taxon>
        <taxon>Pterygota</taxon>
        <taxon>Neoptera</taxon>
        <taxon>Endopterygota</taxon>
        <taxon>Coleoptera</taxon>
        <taxon>Polyphaga</taxon>
        <taxon>Cucujiformia</taxon>
        <taxon>Coccinelloidea</taxon>
        <taxon>Coccinellidae</taxon>
        <taxon>Epilachninae</taxon>
        <taxon>Epilachnini</taxon>
        <taxon>Henosepilachna</taxon>
    </lineage>
</organism>